<dbReference type="AlphaFoldDB" id="A0A835SUS4"/>
<feature type="region of interest" description="Disordered" evidence="5">
    <location>
        <begin position="313"/>
        <end position="354"/>
    </location>
</feature>
<dbReference type="CDD" id="cd00180">
    <property type="entry name" value="PKc"/>
    <property type="match status" value="1"/>
</dbReference>
<keyword evidence="2" id="KW-0547">Nucleotide-binding</keyword>
<dbReference type="GO" id="GO:0004674">
    <property type="term" value="F:protein serine/threonine kinase activity"/>
    <property type="evidence" value="ECO:0007669"/>
    <property type="project" value="TreeGrafter"/>
</dbReference>
<gene>
    <name evidence="7" type="ORF">HXX76_009130</name>
</gene>
<dbReference type="PANTHER" id="PTHR43289:SF6">
    <property type="entry name" value="SERINE_THREONINE-PROTEIN KINASE NEKL-3"/>
    <property type="match status" value="1"/>
</dbReference>
<dbReference type="Proteomes" id="UP000650467">
    <property type="component" value="Unassembled WGS sequence"/>
</dbReference>
<dbReference type="SMART" id="SM00220">
    <property type="entry name" value="S_TKc"/>
    <property type="match status" value="1"/>
</dbReference>
<keyword evidence="3" id="KW-0418">Kinase</keyword>
<evidence type="ECO:0000256" key="1">
    <source>
        <dbReference type="ARBA" id="ARBA00022679"/>
    </source>
</evidence>
<evidence type="ECO:0000256" key="5">
    <source>
        <dbReference type="SAM" id="MobiDB-lite"/>
    </source>
</evidence>
<reference evidence="7" key="1">
    <citation type="journal article" date="2020" name="bioRxiv">
        <title>Comparative genomics of Chlamydomonas.</title>
        <authorList>
            <person name="Craig R.J."/>
            <person name="Hasan A.R."/>
            <person name="Ness R.W."/>
            <person name="Keightley P.D."/>
        </authorList>
    </citation>
    <scope>NUCLEOTIDE SEQUENCE</scope>
    <source>
        <strain evidence="7">SAG 7.73</strain>
    </source>
</reference>
<dbReference type="Gene3D" id="1.10.510.10">
    <property type="entry name" value="Transferase(Phosphotransferase) domain 1"/>
    <property type="match status" value="1"/>
</dbReference>
<dbReference type="EMBL" id="JAEHOC010000022">
    <property type="protein sequence ID" value="KAG2432211.1"/>
    <property type="molecule type" value="Genomic_DNA"/>
</dbReference>
<feature type="domain" description="Protein kinase" evidence="6">
    <location>
        <begin position="1"/>
        <end position="309"/>
    </location>
</feature>
<sequence length="553" mass="57327">MPVDSPGNARAAIMEAATAEAPPHANLVRVLRFIELDTVRPPTVAVVMERLQGVSLDVRLSAADPAPFNFQQPRWARLDVGRCFKIALGVASGLAHLHSQGISHNDVKPQNMMWDEASGSLKLFDLGLAFRGAPTPSVRVPEPIHYLDPAALRREQPLGVFSDAWALGVLIAELLQGPCSGRPFTHAMEGVGPYAGWEAVARRAAAVRGEVRLRLQAGGGAAAGGWGAPGSALHRMATAAVALLEPDGLRPTPADVATYLRTGAGLPEATPQGFARAQQEVQQRESTLLDRDSAARLLPLLQDYVVGLLQPRRPQQQQAPEPAGEQQQQPQQQQRRRQGEAEPGATPPITLPPTTVAADATTAAAAVGGHFLREARKAHEAGLRQYLRDKEIVRAFRNTTPGARTPEMEEEALAALARLGFTTQLALGCGAAGVASAACAGACVGGASGVMMERLLQQWELSSAASEAGGAVASAVSGAAAGGMVGVTAGVGLEAAIRYVTGAAASASEAVGLSAAALPLAPLAVGCAVAGGASGVASWRAVRKPGREDRVRE</sequence>
<dbReference type="SUPFAM" id="SSF56112">
    <property type="entry name" value="Protein kinase-like (PK-like)"/>
    <property type="match status" value="1"/>
</dbReference>
<evidence type="ECO:0000313" key="7">
    <source>
        <dbReference type="EMBL" id="KAG2432211.1"/>
    </source>
</evidence>
<feature type="compositionally biased region" description="Low complexity" evidence="5">
    <location>
        <begin position="313"/>
        <end position="333"/>
    </location>
</feature>
<keyword evidence="4" id="KW-0067">ATP-binding</keyword>
<dbReference type="PANTHER" id="PTHR43289">
    <property type="entry name" value="MITOGEN-ACTIVATED PROTEIN KINASE KINASE KINASE 20-RELATED"/>
    <property type="match status" value="1"/>
</dbReference>
<dbReference type="GO" id="GO:0005524">
    <property type="term" value="F:ATP binding"/>
    <property type="evidence" value="ECO:0007669"/>
    <property type="project" value="UniProtKB-KW"/>
</dbReference>
<comment type="caution">
    <text evidence="7">The sequence shown here is derived from an EMBL/GenBank/DDBJ whole genome shotgun (WGS) entry which is preliminary data.</text>
</comment>
<organism evidence="7 8">
    <name type="scientific">Chlamydomonas incerta</name>
    <dbReference type="NCBI Taxonomy" id="51695"/>
    <lineage>
        <taxon>Eukaryota</taxon>
        <taxon>Viridiplantae</taxon>
        <taxon>Chlorophyta</taxon>
        <taxon>core chlorophytes</taxon>
        <taxon>Chlorophyceae</taxon>
        <taxon>CS clade</taxon>
        <taxon>Chlamydomonadales</taxon>
        <taxon>Chlamydomonadaceae</taxon>
        <taxon>Chlamydomonas</taxon>
    </lineage>
</organism>
<evidence type="ECO:0000256" key="2">
    <source>
        <dbReference type="ARBA" id="ARBA00022741"/>
    </source>
</evidence>
<evidence type="ECO:0000313" key="8">
    <source>
        <dbReference type="Proteomes" id="UP000650467"/>
    </source>
</evidence>
<dbReference type="PROSITE" id="PS50011">
    <property type="entry name" value="PROTEIN_KINASE_DOM"/>
    <property type="match status" value="1"/>
</dbReference>
<dbReference type="InterPro" id="IPR000719">
    <property type="entry name" value="Prot_kinase_dom"/>
</dbReference>
<dbReference type="OrthoDB" id="5857966at2759"/>
<keyword evidence="1" id="KW-0808">Transferase</keyword>
<evidence type="ECO:0000256" key="3">
    <source>
        <dbReference type="ARBA" id="ARBA00022777"/>
    </source>
</evidence>
<evidence type="ECO:0000259" key="6">
    <source>
        <dbReference type="PROSITE" id="PS50011"/>
    </source>
</evidence>
<keyword evidence="8" id="KW-1185">Reference proteome</keyword>
<dbReference type="Pfam" id="PF00069">
    <property type="entry name" value="Pkinase"/>
    <property type="match status" value="1"/>
</dbReference>
<accession>A0A835SUS4</accession>
<protein>
    <recommendedName>
        <fullName evidence="6">Protein kinase domain-containing protein</fullName>
    </recommendedName>
</protein>
<name>A0A835SUS4_CHLIN</name>
<evidence type="ECO:0000256" key="4">
    <source>
        <dbReference type="ARBA" id="ARBA00022840"/>
    </source>
</evidence>
<proteinExistence type="predicted"/>
<dbReference type="InterPro" id="IPR011009">
    <property type="entry name" value="Kinase-like_dom_sf"/>
</dbReference>